<keyword evidence="3 8" id="KW-0436">Ligase</keyword>
<dbReference type="Gene3D" id="3.30.590.20">
    <property type="match status" value="1"/>
</dbReference>
<organism evidence="11 12">
    <name type="scientific">Pseudaeromonas paramecii</name>
    <dbReference type="NCBI Taxonomy" id="2138166"/>
    <lineage>
        <taxon>Bacteria</taxon>
        <taxon>Pseudomonadati</taxon>
        <taxon>Pseudomonadota</taxon>
        <taxon>Gammaproteobacteria</taxon>
        <taxon>Aeromonadales</taxon>
        <taxon>Aeromonadaceae</taxon>
        <taxon>Pseudaeromonas</taxon>
    </lineage>
</organism>
<proteinExistence type="inferred from homology"/>
<dbReference type="GO" id="GO:0016874">
    <property type="term" value="F:ligase activity"/>
    <property type="evidence" value="ECO:0007669"/>
    <property type="project" value="UniProtKB-KW"/>
</dbReference>
<gene>
    <name evidence="8 11" type="primary">gshA</name>
    <name evidence="11" type="ORF">GCM10023095_29120</name>
</gene>
<evidence type="ECO:0000256" key="9">
    <source>
        <dbReference type="RuleBase" id="RU004391"/>
    </source>
</evidence>
<protein>
    <recommendedName>
        <fullName evidence="8">Glutamate--cysteine ligase</fullName>
        <ecNumber evidence="8">6.3.2.2</ecNumber>
    </recommendedName>
    <alternativeName>
        <fullName evidence="8">Gamma-ECS</fullName>
        <shortName evidence="8">GCS</shortName>
    </alternativeName>
    <alternativeName>
        <fullName evidence="8">Gamma-glutamylcysteine synthetase</fullName>
    </alternativeName>
</protein>
<comment type="pathway">
    <text evidence="1 8 9">Sulfur metabolism; glutathione biosynthesis; glutathione from L-cysteine and L-glutamate: step 1/2.</text>
</comment>
<dbReference type="InterPro" id="IPR007370">
    <property type="entry name" value="Glu_cys_ligase"/>
</dbReference>
<dbReference type="EMBL" id="BAABFC010000024">
    <property type="protein sequence ID" value="GAA4503215.1"/>
    <property type="molecule type" value="Genomic_DNA"/>
</dbReference>
<dbReference type="HAMAP" id="MF_00578">
    <property type="entry name" value="Glu_cys_ligase"/>
    <property type="match status" value="1"/>
</dbReference>
<dbReference type="EC" id="6.3.2.2" evidence="8"/>
<dbReference type="PANTHER" id="PTHR38761">
    <property type="entry name" value="GLUTAMATE--CYSTEINE LIGASE"/>
    <property type="match status" value="1"/>
</dbReference>
<evidence type="ECO:0000256" key="5">
    <source>
        <dbReference type="ARBA" id="ARBA00022741"/>
    </source>
</evidence>
<evidence type="ECO:0000259" key="10">
    <source>
        <dbReference type="Pfam" id="PF04262"/>
    </source>
</evidence>
<comment type="catalytic activity">
    <reaction evidence="7 8 9">
        <text>L-cysteine + L-glutamate + ATP = gamma-L-glutamyl-L-cysteine + ADP + phosphate + H(+)</text>
        <dbReference type="Rhea" id="RHEA:13285"/>
        <dbReference type="ChEBI" id="CHEBI:15378"/>
        <dbReference type="ChEBI" id="CHEBI:29985"/>
        <dbReference type="ChEBI" id="CHEBI:30616"/>
        <dbReference type="ChEBI" id="CHEBI:35235"/>
        <dbReference type="ChEBI" id="CHEBI:43474"/>
        <dbReference type="ChEBI" id="CHEBI:58173"/>
        <dbReference type="ChEBI" id="CHEBI:456216"/>
        <dbReference type="EC" id="6.3.2.2"/>
    </reaction>
</comment>
<evidence type="ECO:0000256" key="4">
    <source>
        <dbReference type="ARBA" id="ARBA00022684"/>
    </source>
</evidence>
<evidence type="ECO:0000256" key="8">
    <source>
        <dbReference type="HAMAP-Rule" id="MF_00578"/>
    </source>
</evidence>
<dbReference type="InterPro" id="IPR014746">
    <property type="entry name" value="Gln_synth/guanido_kin_cat_dom"/>
</dbReference>
<dbReference type="PANTHER" id="PTHR38761:SF1">
    <property type="entry name" value="GLUTAMATE--CYSTEINE LIGASE"/>
    <property type="match status" value="1"/>
</dbReference>
<feature type="domain" description="Glutamate--cysteine ligase" evidence="10">
    <location>
        <begin position="14"/>
        <end position="385"/>
    </location>
</feature>
<reference evidence="12" key="1">
    <citation type="journal article" date="2019" name="Int. J. Syst. Evol. Microbiol.">
        <title>The Global Catalogue of Microorganisms (GCM) 10K type strain sequencing project: providing services to taxonomists for standard genome sequencing and annotation.</title>
        <authorList>
            <consortium name="The Broad Institute Genomics Platform"/>
            <consortium name="The Broad Institute Genome Sequencing Center for Infectious Disease"/>
            <person name="Wu L."/>
            <person name="Ma J."/>
        </authorList>
    </citation>
    <scope>NUCLEOTIDE SEQUENCE [LARGE SCALE GENOMIC DNA]</scope>
    <source>
        <strain evidence="12">JCM 32226</strain>
    </source>
</reference>
<sequence>MATCLSLTDMLSGFSSADRLSSLRGIRRGLEREALRITPEGRLSMQDHPAGLGAALTHSHITTDYAESMMEFITPASDSMESLLNQLGDIHRHALRHLGQERLWPLSMPCFIGDQTPIRLAQYGHSNEGRVKTLYRQGLHHRYGSLMQVISGVHYNFSMPDSFWSEWQEIQAAKCQCKRFISDGYMGLIRNVYRFGWLVPYLFGASPALCSSFLNGRPTSLPFQSLGKGTLYLPYATSLRLSDLGYTNKAQSVLSINHDNLASYVGSVRRALHTSAPEFAAIGVKEGDEYRQLNDKVLQLENELYAPIRPKRSLRNGERTLCALERRGIEYIELRTLDVNPFSPLGVEAEQLRFLDLFLVWCLLRPSPALDEAEMARNRRNLNKVVLEGRRPGLQLESERGELSLRDWGEQLFDELALVAELLDKAYGRIQYQLTLQQHRAWLRDPSLTLSARLLDTLLAGELDNGVLGRQLAERYGQQLLEEPLRFWDEEYFAEEATASLAKQADIEAADHLSFDDFLSHYLAR</sequence>
<keyword evidence="6 8" id="KW-0067">ATP-binding</keyword>
<dbReference type="InterPro" id="IPR006334">
    <property type="entry name" value="Glut_cys_ligase"/>
</dbReference>
<keyword evidence="12" id="KW-1185">Reference proteome</keyword>
<dbReference type="NCBIfam" id="TIGR01434">
    <property type="entry name" value="glu_cys_ligase"/>
    <property type="match status" value="1"/>
</dbReference>
<dbReference type="Pfam" id="PF04262">
    <property type="entry name" value="Glu_cys_ligase"/>
    <property type="match status" value="1"/>
</dbReference>
<evidence type="ECO:0000313" key="11">
    <source>
        <dbReference type="EMBL" id="GAA4503215.1"/>
    </source>
</evidence>
<evidence type="ECO:0000256" key="1">
    <source>
        <dbReference type="ARBA" id="ARBA00005006"/>
    </source>
</evidence>
<evidence type="ECO:0000256" key="2">
    <source>
        <dbReference type="ARBA" id="ARBA00008772"/>
    </source>
</evidence>
<evidence type="ECO:0000256" key="6">
    <source>
        <dbReference type="ARBA" id="ARBA00022840"/>
    </source>
</evidence>
<dbReference type="RefSeq" id="WP_345014429.1">
    <property type="nucleotide sequence ID" value="NZ_BAABFC010000024.1"/>
</dbReference>
<evidence type="ECO:0000256" key="7">
    <source>
        <dbReference type="ARBA" id="ARBA00048819"/>
    </source>
</evidence>
<keyword evidence="4 8" id="KW-0317">Glutathione biosynthesis</keyword>
<name>A0ABP8QH76_9GAMM</name>
<comment type="similarity">
    <text evidence="2 8">Belongs to the glutamate--cysteine ligase type 1 family. Type 1 subfamily.</text>
</comment>
<dbReference type="SUPFAM" id="SSF55931">
    <property type="entry name" value="Glutamine synthetase/guanido kinase"/>
    <property type="match status" value="1"/>
</dbReference>
<comment type="caution">
    <text evidence="11">The sequence shown here is derived from an EMBL/GenBank/DDBJ whole genome shotgun (WGS) entry which is preliminary data.</text>
</comment>
<evidence type="ECO:0000256" key="3">
    <source>
        <dbReference type="ARBA" id="ARBA00022598"/>
    </source>
</evidence>
<dbReference type="Proteomes" id="UP001501321">
    <property type="component" value="Unassembled WGS sequence"/>
</dbReference>
<accession>A0ABP8QH76</accession>
<keyword evidence="5 8" id="KW-0547">Nucleotide-binding</keyword>
<evidence type="ECO:0000313" key="12">
    <source>
        <dbReference type="Proteomes" id="UP001501321"/>
    </source>
</evidence>